<sequence>MREIEARLVSGYQIASGLADDSPYPSGSIELQIPYFKQLGLDLSDYYAATLNLDISPYAFEIREPDYFFPQVKWYQGVSENFLFVECRLIHLKKAHSGHIYYPDPKTKPAHLHSRSLIEVIAPFIPGIQVHDKMVVEVDESKLSISIA</sequence>
<comment type="caution">
    <text evidence="1">The sequence shown here is derived from an EMBL/GenBank/DDBJ whole genome shotgun (WGS) entry which is preliminary data.</text>
</comment>
<dbReference type="RefSeq" id="WP_142942425.1">
    <property type="nucleotide sequence ID" value="NZ_VIKR01000003.1"/>
</dbReference>
<evidence type="ECO:0000313" key="2">
    <source>
        <dbReference type="Proteomes" id="UP000317839"/>
    </source>
</evidence>
<name>A0A545T916_9GAMM</name>
<dbReference type="OrthoDB" id="194883at2"/>
<protein>
    <submittedName>
        <fullName evidence="1">Uncharacterized protein</fullName>
    </submittedName>
</protein>
<evidence type="ECO:0000313" key="1">
    <source>
        <dbReference type="EMBL" id="TQV73717.1"/>
    </source>
</evidence>
<organism evidence="1 2">
    <name type="scientific">Aliikangiella marina</name>
    <dbReference type="NCBI Taxonomy" id="1712262"/>
    <lineage>
        <taxon>Bacteria</taxon>
        <taxon>Pseudomonadati</taxon>
        <taxon>Pseudomonadota</taxon>
        <taxon>Gammaproteobacteria</taxon>
        <taxon>Oceanospirillales</taxon>
        <taxon>Pleioneaceae</taxon>
        <taxon>Aliikangiella</taxon>
    </lineage>
</organism>
<keyword evidence="2" id="KW-1185">Reference proteome</keyword>
<accession>A0A545T916</accession>
<dbReference type="Proteomes" id="UP000317839">
    <property type="component" value="Unassembled WGS sequence"/>
</dbReference>
<dbReference type="AlphaFoldDB" id="A0A545T916"/>
<reference evidence="1 2" key="1">
    <citation type="submission" date="2019-06" db="EMBL/GenBank/DDBJ databases">
        <title>Draft genome of Aliikangiella marina GYP-15.</title>
        <authorList>
            <person name="Wang G."/>
        </authorList>
    </citation>
    <scope>NUCLEOTIDE SEQUENCE [LARGE SCALE GENOMIC DNA]</scope>
    <source>
        <strain evidence="1 2">GYP-15</strain>
    </source>
</reference>
<dbReference type="EMBL" id="VIKR01000003">
    <property type="protein sequence ID" value="TQV73717.1"/>
    <property type="molecule type" value="Genomic_DNA"/>
</dbReference>
<gene>
    <name evidence="1" type="ORF">FLL45_12670</name>
</gene>
<proteinExistence type="predicted"/>